<gene>
    <name evidence="2" type="ORF">PIB30_031120</name>
</gene>
<feature type="compositionally biased region" description="Polar residues" evidence="1">
    <location>
        <begin position="17"/>
        <end position="29"/>
    </location>
</feature>
<evidence type="ECO:0000256" key="1">
    <source>
        <dbReference type="SAM" id="MobiDB-lite"/>
    </source>
</evidence>
<evidence type="ECO:0000313" key="2">
    <source>
        <dbReference type="EMBL" id="MED6182699.1"/>
    </source>
</evidence>
<dbReference type="EMBL" id="JASCZI010181375">
    <property type="protein sequence ID" value="MED6182699.1"/>
    <property type="molecule type" value="Genomic_DNA"/>
</dbReference>
<feature type="compositionally biased region" description="Basic and acidic residues" evidence="1">
    <location>
        <begin position="34"/>
        <end position="48"/>
    </location>
</feature>
<comment type="caution">
    <text evidence="2">The sequence shown here is derived from an EMBL/GenBank/DDBJ whole genome shotgun (WGS) entry which is preliminary data.</text>
</comment>
<protein>
    <submittedName>
        <fullName evidence="2">Uncharacterized protein</fullName>
    </submittedName>
</protein>
<name>A0ABU6WBG7_9FABA</name>
<dbReference type="Proteomes" id="UP001341840">
    <property type="component" value="Unassembled WGS sequence"/>
</dbReference>
<organism evidence="2 3">
    <name type="scientific">Stylosanthes scabra</name>
    <dbReference type="NCBI Taxonomy" id="79078"/>
    <lineage>
        <taxon>Eukaryota</taxon>
        <taxon>Viridiplantae</taxon>
        <taxon>Streptophyta</taxon>
        <taxon>Embryophyta</taxon>
        <taxon>Tracheophyta</taxon>
        <taxon>Spermatophyta</taxon>
        <taxon>Magnoliopsida</taxon>
        <taxon>eudicotyledons</taxon>
        <taxon>Gunneridae</taxon>
        <taxon>Pentapetalae</taxon>
        <taxon>rosids</taxon>
        <taxon>fabids</taxon>
        <taxon>Fabales</taxon>
        <taxon>Fabaceae</taxon>
        <taxon>Papilionoideae</taxon>
        <taxon>50 kb inversion clade</taxon>
        <taxon>dalbergioids sensu lato</taxon>
        <taxon>Dalbergieae</taxon>
        <taxon>Pterocarpus clade</taxon>
        <taxon>Stylosanthes</taxon>
    </lineage>
</organism>
<evidence type="ECO:0000313" key="3">
    <source>
        <dbReference type="Proteomes" id="UP001341840"/>
    </source>
</evidence>
<keyword evidence="3" id="KW-1185">Reference proteome</keyword>
<sequence length="110" mass="12084">MLIRIGGSRISWATCSSSPINSTVSSATSRPKRQRDLPHGDDHSDGTRPRSSCMRATAHRRLFAHSASSQGIAHQTDRVLSIPELPIRIHGSPSHMLRSFVSNLEEPTET</sequence>
<feature type="region of interest" description="Disordered" evidence="1">
    <location>
        <begin position="17"/>
        <end position="53"/>
    </location>
</feature>
<proteinExistence type="predicted"/>
<reference evidence="2 3" key="1">
    <citation type="journal article" date="2023" name="Plants (Basel)">
        <title>Bridging the Gap: Combining Genomics and Transcriptomics Approaches to Understand Stylosanthes scabra, an Orphan Legume from the Brazilian Caatinga.</title>
        <authorList>
            <person name="Ferreira-Neto J.R.C."/>
            <person name="da Silva M.D."/>
            <person name="Binneck E."/>
            <person name="de Melo N.F."/>
            <person name="da Silva R.H."/>
            <person name="de Melo A.L.T.M."/>
            <person name="Pandolfi V."/>
            <person name="Bustamante F.O."/>
            <person name="Brasileiro-Vidal A.C."/>
            <person name="Benko-Iseppon A.M."/>
        </authorList>
    </citation>
    <scope>NUCLEOTIDE SEQUENCE [LARGE SCALE GENOMIC DNA]</scope>
    <source>
        <tissue evidence="2">Leaves</tissue>
    </source>
</reference>
<accession>A0ABU6WBG7</accession>